<dbReference type="PANTHER" id="PTHR43744">
    <property type="entry name" value="ABC TRANSPORTER PERMEASE PROTEIN MG189-RELATED-RELATED"/>
    <property type="match status" value="1"/>
</dbReference>
<evidence type="ECO:0000256" key="6">
    <source>
        <dbReference type="ARBA" id="ARBA00023136"/>
    </source>
</evidence>
<keyword evidence="5 7" id="KW-1133">Transmembrane helix</keyword>
<reference evidence="9 10" key="1">
    <citation type="submission" date="2021-03" db="EMBL/GenBank/DDBJ databases">
        <title>Antimicrobial resistance genes in bacteria isolated from Japanese honey, and their potential for conferring macrolide and lincosamide resistance in the American foulbrood pathogen Paenibacillus larvae.</title>
        <authorList>
            <person name="Okamoto M."/>
            <person name="Kumagai M."/>
            <person name="Kanamori H."/>
            <person name="Takamatsu D."/>
        </authorList>
    </citation>
    <scope>NUCLEOTIDE SEQUENCE [LARGE SCALE GENOMIC DNA]</scope>
    <source>
        <strain evidence="9 10">J42TS3</strain>
    </source>
</reference>
<dbReference type="PANTHER" id="PTHR43744:SF12">
    <property type="entry name" value="ABC TRANSPORTER PERMEASE PROTEIN MG189-RELATED"/>
    <property type="match status" value="1"/>
</dbReference>
<keyword evidence="4 7" id="KW-0812">Transmembrane</keyword>
<comment type="similarity">
    <text evidence="7">Belongs to the binding-protein-dependent transport system permease family.</text>
</comment>
<evidence type="ECO:0000256" key="1">
    <source>
        <dbReference type="ARBA" id="ARBA00004651"/>
    </source>
</evidence>
<feature type="transmembrane region" description="Helical" evidence="7">
    <location>
        <begin position="145"/>
        <end position="164"/>
    </location>
</feature>
<dbReference type="EMBL" id="BOSL01000001">
    <property type="protein sequence ID" value="GIP51180.1"/>
    <property type="molecule type" value="Genomic_DNA"/>
</dbReference>
<dbReference type="InterPro" id="IPR035906">
    <property type="entry name" value="MetI-like_sf"/>
</dbReference>
<feature type="transmembrane region" description="Helical" evidence="7">
    <location>
        <begin position="74"/>
        <end position="96"/>
    </location>
</feature>
<dbReference type="CDD" id="cd06261">
    <property type="entry name" value="TM_PBP2"/>
    <property type="match status" value="1"/>
</dbReference>
<dbReference type="Gene3D" id="1.10.3720.10">
    <property type="entry name" value="MetI-like"/>
    <property type="match status" value="1"/>
</dbReference>
<dbReference type="InterPro" id="IPR000515">
    <property type="entry name" value="MetI-like"/>
</dbReference>
<feature type="transmembrane region" description="Helical" evidence="7">
    <location>
        <begin position="248"/>
        <end position="266"/>
    </location>
</feature>
<sequence>MINARSLMKILVYAILVVSLIAFITPFLLIIINAFKTNAQIIESPLSWPTSFNFDNFFVSMKEMSYFHCFTNSLLITFGSVLLIGVFAAMTAHYFVRNKTKTNNLLFFAMVASMIIPFQAIMIPLVSLYGAKLGWIQTVPKSTLIFMYLGFGSPLAVFIYHGFIKSIPLELEEAAFMDGCNRRQTFFRIILPILMPTTVTIGILNVLWIWNDFLLPLLVLQNAGRESYTLPLAIQVFKGTYTTDNEKFLPAVLLVILPILIIYLFAQRFIIQGVTQGSVK</sequence>
<keyword evidence="2 7" id="KW-0813">Transport</keyword>
<accession>A0ABQ4M5A3</accession>
<organism evidence="9 10">
    <name type="scientific">Paenibacillus vini</name>
    <dbReference type="NCBI Taxonomy" id="1476024"/>
    <lineage>
        <taxon>Bacteria</taxon>
        <taxon>Bacillati</taxon>
        <taxon>Bacillota</taxon>
        <taxon>Bacilli</taxon>
        <taxon>Bacillales</taxon>
        <taxon>Paenibacillaceae</taxon>
        <taxon>Paenibacillus</taxon>
    </lineage>
</organism>
<feature type="domain" description="ABC transmembrane type-1" evidence="8">
    <location>
        <begin position="70"/>
        <end position="266"/>
    </location>
</feature>
<evidence type="ECO:0000256" key="4">
    <source>
        <dbReference type="ARBA" id="ARBA00022692"/>
    </source>
</evidence>
<dbReference type="Proteomes" id="UP000679992">
    <property type="component" value="Unassembled WGS sequence"/>
</dbReference>
<gene>
    <name evidence="9" type="ORF">J42TS3_02150</name>
</gene>
<feature type="transmembrane region" description="Helical" evidence="7">
    <location>
        <begin position="12"/>
        <end position="35"/>
    </location>
</feature>
<evidence type="ECO:0000256" key="2">
    <source>
        <dbReference type="ARBA" id="ARBA00022448"/>
    </source>
</evidence>
<name>A0ABQ4M5A3_9BACL</name>
<evidence type="ECO:0000313" key="10">
    <source>
        <dbReference type="Proteomes" id="UP000679992"/>
    </source>
</evidence>
<dbReference type="Pfam" id="PF00528">
    <property type="entry name" value="BPD_transp_1"/>
    <property type="match status" value="1"/>
</dbReference>
<evidence type="ECO:0000256" key="5">
    <source>
        <dbReference type="ARBA" id="ARBA00022989"/>
    </source>
</evidence>
<evidence type="ECO:0000256" key="3">
    <source>
        <dbReference type="ARBA" id="ARBA00022475"/>
    </source>
</evidence>
<protein>
    <submittedName>
        <fullName evidence="9">Sugar ABC transporter permease</fullName>
    </submittedName>
</protein>
<keyword evidence="3" id="KW-1003">Cell membrane</keyword>
<evidence type="ECO:0000313" key="9">
    <source>
        <dbReference type="EMBL" id="GIP51180.1"/>
    </source>
</evidence>
<evidence type="ECO:0000259" key="8">
    <source>
        <dbReference type="PROSITE" id="PS50928"/>
    </source>
</evidence>
<comment type="caution">
    <text evidence="9">The sequence shown here is derived from an EMBL/GenBank/DDBJ whole genome shotgun (WGS) entry which is preliminary data.</text>
</comment>
<keyword evidence="10" id="KW-1185">Reference proteome</keyword>
<dbReference type="SUPFAM" id="SSF161098">
    <property type="entry name" value="MetI-like"/>
    <property type="match status" value="1"/>
</dbReference>
<evidence type="ECO:0000256" key="7">
    <source>
        <dbReference type="RuleBase" id="RU363032"/>
    </source>
</evidence>
<dbReference type="PROSITE" id="PS50928">
    <property type="entry name" value="ABC_TM1"/>
    <property type="match status" value="1"/>
</dbReference>
<feature type="transmembrane region" description="Helical" evidence="7">
    <location>
        <begin position="105"/>
        <end position="125"/>
    </location>
</feature>
<dbReference type="RefSeq" id="WP_373316679.1">
    <property type="nucleotide sequence ID" value="NZ_BOSL01000001.1"/>
</dbReference>
<proteinExistence type="inferred from homology"/>
<keyword evidence="6 7" id="KW-0472">Membrane</keyword>
<feature type="transmembrane region" description="Helical" evidence="7">
    <location>
        <begin position="185"/>
        <end position="210"/>
    </location>
</feature>
<comment type="subcellular location">
    <subcellularLocation>
        <location evidence="1 7">Cell membrane</location>
        <topology evidence="1 7">Multi-pass membrane protein</topology>
    </subcellularLocation>
</comment>